<evidence type="ECO:0000259" key="1">
    <source>
        <dbReference type="Pfam" id="PF05050"/>
    </source>
</evidence>
<dbReference type="Pfam" id="PF05050">
    <property type="entry name" value="Methyltransf_21"/>
    <property type="match status" value="1"/>
</dbReference>
<accession>A0A645IN11</accession>
<protein>
    <recommendedName>
        <fullName evidence="1">Methyltransferase FkbM domain-containing protein</fullName>
    </recommendedName>
</protein>
<gene>
    <name evidence="2" type="ORF">SDC9_197336</name>
</gene>
<organism evidence="2">
    <name type="scientific">bioreactor metagenome</name>
    <dbReference type="NCBI Taxonomy" id="1076179"/>
    <lineage>
        <taxon>unclassified sequences</taxon>
        <taxon>metagenomes</taxon>
        <taxon>ecological metagenomes</taxon>
    </lineage>
</organism>
<proteinExistence type="predicted"/>
<evidence type="ECO:0000313" key="2">
    <source>
        <dbReference type="EMBL" id="MPN49714.1"/>
    </source>
</evidence>
<dbReference type="AlphaFoldDB" id="A0A645IN11"/>
<reference evidence="2" key="1">
    <citation type="submission" date="2019-08" db="EMBL/GenBank/DDBJ databases">
        <authorList>
            <person name="Kucharzyk K."/>
            <person name="Murdoch R.W."/>
            <person name="Higgins S."/>
            <person name="Loffler F."/>
        </authorList>
    </citation>
    <scope>NUCLEOTIDE SEQUENCE</scope>
</reference>
<dbReference type="Gene3D" id="3.40.50.150">
    <property type="entry name" value="Vaccinia Virus protein VP39"/>
    <property type="match status" value="1"/>
</dbReference>
<dbReference type="InterPro" id="IPR006342">
    <property type="entry name" value="FkbM_mtfrase"/>
</dbReference>
<dbReference type="InterPro" id="IPR029063">
    <property type="entry name" value="SAM-dependent_MTases_sf"/>
</dbReference>
<dbReference type="EMBL" id="VSSQ01113209">
    <property type="protein sequence ID" value="MPN49714.1"/>
    <property type="molecule type" value="Genomic_DNA"/>
</dbReference>
<sequence>MDIEGSESHAIKGAADTIRKHHPKLYICAYHRNEDLFALPLQIFDIDPTYKFYIRQHPYIPAWECNFYLV</sequence>
<feature type="domain" description="Methyltransferase FkbM" evidence="1">
    <location>
        <begin position="1"/>
        <end position="35"/>
    </location>
</feature>
<name>A0A645IN11_9ZZZZ</name>
<comment type="caution">
    <text evidence="2">The sequence shown here is derived from an EMBL/GenBank/DDBJ whole genome shotgun (WGS) entry which is preliminary data.</text>
</comment>
<dbReference type="SUPFAM" id="SSF53335">
    <property type="entry name" value="S-adenosyl-L-methionine-dependent methyltransferases"/>
    <property type="match status" value="1"/>
</dbReference>